<dbReference type="Proteomes" id="UP001596501">
    <property type="component" value="Unassembled WGS sequence"/>
</dbReference>
<proteinExistence type="predicted"/>
<sequence>MSKLNNKQFHRVFVEHMLSDVRFCIESGRYLAAAQLLLASIDTVAGMDRPANMPDTTSQRFIDYGNRHLALKGENYTLRGIDLWGARNGFLHGYTPVSSSQRKGQATMLVWVDNNLVPVQSNEDSSVVVVSLRHLAAAHSQGIKALVQRASNDDTLADLINQRLDLMFTMDDIPDGLPPFE</sequence>
<accession>A0ABW2QN78</accession>
<reference evidence="2" key="1">
    <citation type="journal article" date="2019" name="Int. J. Syst. Evol. Microbiol.">
        <title>The Global Catalogue of Microorganisms (GCM) 10K type strain sequencing project: providing services to taxonomists for standard genome sequencing and annotation.</title>
        <authorList>
            <consortium name="The Broad Institute Genomics Platform"/>
            <consortium name="The Broad Institute Genome Sequencing Center for Infectious Disease"/>
            <person name="Wu L."/>
            <person name="Ma J."/>
        </authorList>
    </citation>
    <scope>NUCLEOTIDE SEQUENCE [LARGE SCALE GENOMIC DNA]</scope>
    <source>
        <strain evidence="2">CGMCC 1.12371</strain>
    </source>
</reference>
<organism evidence="1 2">
    <name type="scientific">Hydrogenophaga atypica</name>
    <dbReference type="NCBI Taxonomy" id="249409"/>
    <lineage>
        <taxon>Bacteria</taxon>
        <taxon>Pseudomonadati</taxon>
        <taxon>Pseudomonadota</taxon>
        <taxon>Betaproteobacteria</taxon>
        <taxon>Burkholderiales</taxon>
        <taxon>Comamonadaceae</taxon>
        <taxon>Hydrogenophaga</taxon>
    </lineage>
</organism>
<gene>
    <name evidence="1" type="ORF">ACFQPB_18535</name>
</gene>
<protein>
    <submittedName>
        <fullName evidence="1">Uncharacterized protein</fullName>
    </submittedName>
</protein>
<dbReference type="EMBL" id="JBHTCA010000020">
    <property type="protein sequence ID" value="MFC7410860.1"/>
    <property type="molecule type" value="Genomic_DNA"/>
</dbReference>
<comment type="caution">
    <text evidence="1">The sequence shown here is derived from an EMBL/GenBank/DDBJ whole genome shotgun (WGS) entry which is preliminary data.</text>
</comment>
<keyword evidence="2" id="KW-1185">Reference proteome</keyword>
<evidence type="ECO:0000313" key="1">
    <source>
        <dbReference type="EMBL" id="MFC7410860.1"/>
    </source>
</evidence>
<dbReference type="RefSeq" id="WP_382226414.1">
    <property type="nucleotide sequence ID" value="NZ_JBHTCA010000020.1"/>
</dbReference>
<evidence type="ECO:0000313" key="2">
    <source>
        <dbReference type="Proteomes" id="UP001596501"/>
    </source>
</evidence>
<name>A0ABW2QN78_9BURK</name>